<reference evidence="1 2" key="1">
    <citation type="submission" date="2019-11" db="EMBL/GenBank/DDBJ databases">
        <title>Whole genome sequence of Oryza granulata.</title>
        <authorList>
            <person name="Li W."/>
        </authorList>
    </citation>
    <scope>NUCLEOTIDE SEQUENCE [LARGE SCALE GENOMIC DNA]</scope>
    <source>
        <strain evidence="2">cv. Menghai</strain>
        <tissue evidence="1">Leaf</tissue>
    </source>
</reference>
<keyword evidence="2" id="KW-1185">Reference proteome</keyword>
<evidence type="ECO:0000313" key="1">
    <source>
        <dbReference type="EMBL" id="KAF0897058.1"/>
    </source>
</evidence>
<gene>
    <name evidence="1" type="ORF">E2562_032382</name>
</gene>
<comment type="caution">
    <text evidence="1">The sequence shown here is derived from an EMBL/GenBank/DDBJ whole genome shotgun (WGS) entry which is preliminary data.</text>
</comment>
<name>A0A6G1C995_9ORYZ</name>
<evidence type="ECO:0000313" key="2">
    <source>
        <dbReference type="Proteomes" id="UP000479710"/>
    </source>
</evidence>
<dbReference type="EMBL" id="SPHZ02000010">
    <property type="protein sequence ID" value="KAF0897058.1"/>
    <property type="molecule type" value="Genomic_DNA"/>
</dbReference>
<protein>
    <submittedName>
        <fullName evidence="1">Uncharacterized protein</fullName>
    </submittedName>
</protein>
<proteinExistence type="predicted"/>
<dbReference type="AlphaFoldDB" id="A0A6G1C995"/>
<dbReference type="Proteomes" id="UP000479710">
    <property type="component" value="Unassembled WGS sequence"/>
</dbReference>
<accession>A0A6G1C995</accession>
<organism evidence="1 2">
    <name type="scientific">Oryza meyeriana var. granulata</name>
    <dbReference type="NCBI Taxonomy" id="110450"/>
    <lineage>
        <taxon>Eukaryota</taxon>
        <taxon>Viridiplantae</taxon>
        <taxon>Streptophyta</taxon>
        <taxon>Embryophyta</taxon>
        <taxon>Tracheophyta</taxon>
        <taxon>Spermatophyta</taxon>
        <taxon>Magnoliopsida</taxon>
        <taxon>Liliopsida</taxon>
        <taxon>Poales</taxon>
        <taxon>Poaceae</taxon>
        <taxon>BOP clade</taxon>
        <taxon>Oryzoideae</taxon>
        <taxon>Oryzeae</taxon>
        <taxon>Oryzinae</taxon>
        <taxon>Oryza</taxon>
        <taxon>Oryza meyeriana</taxon>
    </lineage>
</organism>
<sequence>MGSDASSAAGDAMEVLQAVPFQLDTDLVLTTDATGRGHVGLVLVDVSPAAVATTELRPFLDAVHSEDAGAAVTSASLAALHEVMSLMGSSLPDAMARCRFEVEAEVGAEETVLMRMLHADMARSSGLLPSHPPS</sequence>